<feature type="compositionally biased region" description="Polar residues" evidence="5">
    <location>
        <begin position="79"/>
        <end position="89"/>
    </location>
</feature>
<keyword evidence="8" id="KW-1185">Reference proteome</keyword>
<evidence type="ECO:0000256" key="1">
    <source>
        <dbReference type="ARBA" id="ARBA00023125"/>
    </source>
</evidence>
<accession>A0A7J7J6V9</accession>
<dbReference type="SMART" id="SM00398">
    <property type="entry name" value="HMG"/>
    <property type="match status" value="1"/>
</dbReference>
<dbReference type="InterPro" id="IPR036910">
    <property type="entry name" value="HMG_box_dom_sf"/>
</dbReference>
<reference evidence="7" key="1">
    <citation type="submission" date="2020-06" db="EMBL/GenBank/DDBJ databases">
        <title>Draft genome of Bugula neritina, a colonial animal packing powerful symbionts and potential medicines.</title>
        <authorList>
            <person name="Rayko M."/>
        </authorList>
    </citation>
    <scope>NUCLEOTIDE SEQUENCE [LARGE SCALE GENOMIC DNA]</scope>
    <source>
        <strain evidence="7">Kwan_BN1</strain>
    </source>
</reference>
<dbReference type="SUPFAM" id="SSF47095">
    <property type="entry name" value="HMG-box"/>
    <property type="match status" value="1"/>
</dbReference>
<evidence type="ECO:0000259" key="6">
    <source>
        <dbReference type="PROSITE" id="PS50118"/>
    </source>
</evidence>
<evidence type="ECO:0000313" key="7">
    <source>
        <dbReference type="EMBL" id="KAF6021873.1"/>
    </source>
</evidence>
<organism evidence="7 8">
    <name type="scientific">Bugula neritina</name>
    <name type="common">Brown bryozoan</name>
    <name type="synonym">Sertularia neritina</name>
    <dbReference type="NCBI Taxonomy" id="10212"/>
    <lineage>
        <taxon>Eukaryota</taxon>
        <taxon>Metazoa</taxon>
        <taxon>Spiralia</taxon>
        <taxon>Lophotrochozoa</taxon>
        <taxon>Bryozoa</taxon>
        <taxon>Gymnolaemata</taxon>
        <taxon>Cheilostomatida</taxon>
        <taxon>Flustrina</taxon>
        <taxon>Buguloidea</taxon>
        <taxon>Bugulidae</taxon>
        <taxon>Bugula</taxon>
    </lineage>
</organism>
<evidence type="ECO:0000256" key="4">
    <source>
        <dbReference type="SAM" id="Coils"/>
    </source>
</evidence>
<keyword evidence="2 3" id="KW-0539">Nucleus</keyword>
<dbReference type="GO" id="GO:0010468">
    <property type="term" value="P:regulation of gene expression"/>
    <property type="evidence" value="ECO:0007669"/>
    <property type="project" value="TreeGrafter"/>
</dbReference>
<dbReference type="Proteomes" id="UP000593567">
    <property type="component" value="Unassembled WGS sequence"/>
</dbReference>
<comment type="caution">
    <text evidence="7">The sequence shown here is derived from an EMBL/GenBank/DDBJ whole genome shotgun (WGS) entry which is preliminary data.</text>
</comment>
<dbReference type="InterPro" id="IPR009071">
    <property type="entry name" value="HMG_box_dom"/>
</dbReference>
<name>A0A7J7J6V9_BUGNE</name>
<feature type="region of interest" description="Disordered" evidence="5">
    <location>
        <begin position="66"/>
        <end position="120"/>
    </location>
</feature>
<dbReference type="GO" id="GO:0005634">
    <property type="term" value="C:nucleus"/>
    <property type="evidence" value="ECO:0007669"/>
    <property type="project" value="UniProtKB-UniRule"/>
</dbReference>
<sequence>MFLSVDKKEMEESNSNLLQYGFSSINEEIAKDQLFEPASTELSNSTAEPEAVLQNVNPAVILAISSNNTPSEPAHTEVTDQPQSATQVVPINVSKPKPPSRSRKRKAGKSLRDENAPRMPQTGYVMYMNERRDAIKAVTPNISFSDLTKTIAAEWSSMDIKQKRVYLDIAEENKAKYLGELAIYQQSEAYKLFQDKKLESTVTGNSKSLKPSEKDAKVPVQSKEAPVKMPGMDIPIFTEDFLEHNKNREKELRELRKLNYQYEEQNAILSTHVDELKKIVSSLEEEANLQRSNNIALVQHLESLRDTLASNFAKIPLPGTDELPTVANIDTYMTKLHQLILDAPQVNEDLIVAVREVVNKLNLEAYVG</sequence>
<feature type="domain" description="HMG box" evidence="6">
    <location>
        <begin position="117"/>
        <end position="185"/>
    </location>
</feature>
<gene>
    <name evidence="7" type="ORF">EB796_019822</name>
</gene>
<feature type="coiled-coil region" evidence="4">
    <location>
        <begin position="245"/>
        <end position="293"/>
    </location>
</feature>
<feature type="compositionally biased region" description="Basic residues" evidence="5">
    <location>
        <begin position="98"/>
        <end position="109"/>
    </location>
</feature>
<evidence type="ECO:0000313" key="8">
    <source>
        <dbReference type="Proteomes" id="UP000593567"/>
    </source>
</evidence>
<dbReference type="Pfam" id="PF00505">
    <property type="entry name" value="HMG_box"/>
    <property type="match status" value="1"/>
</dbReference>
<dbReference type="CDD" id="cd21980">
    <property type="entry name" value="HMG-box_HMG20"/>
    <property type="match status" value="1"/>
</dbReference>
<evidence type="ECO:0000256" key="3">
    <source>
        <dbReference type="PROSITE-ProRule" id="PRU00267"/>
    </source>
</evidence>
<keyword evidence="4" id="KW-0175">Coiled coil</keyword>
<dbReference type="AlphaFoldDB" id="A0A7J7J6V9"/>
<dbReference type="PANTHER" id="PTHR46040:SF3">
    <property type="entry name" value="HIGH MOBILITY GROUP PROTEIN 2"/>
    <property type="match status" value="1"/>
</dbReference>
<keyword evidence="1 3" id="KW-0238">DNA-binding</keyword>
<proteinExistence type="predicted"/>
<protein>
    <recommendedName>
        <fullName evidence="6">HMG box domain-containing protein</fullName>
    </recommendedName>
</protein>
<feature type="DNA-binding region" description="HMG box" evidence="3">
    <location>
        <begin position="117"/>
        <end position="185"/>
    </location>
</feature>
<evidence type="ECO:0000256" key="2">
    <source>
        <dbReference type="ARBA" id="ARBA00023242"/>
    </source>
</evidence>
<dbReference type="GO" id="GO:0003677">
    <property type="term" value="F:DNA binding"/>
    <property type="evidence" value="ECO:0007669"/>
    <property type="project" value="UniProtKB-UniRule"/>
</dbReference>
<dbReference type="Gene3D" id="1.10.30.10">
    <property type="entry name" value="High mobility group box domain"/>
    <property type="match status" value="1"/>
</dbReference>
<dbReference type="PANTHER" id="PTHR46040">
    <property type="entry name" value="HIGH MOBILITY GROUP PROTEIN 2"/>
    <property type="match status" value="1"/>
</dbReference>
<dbReference type="PROSITE" id="PS50118">
    <property type="entry name" value="HMG_BOX_2"/>
    <property type="match status" value="1"/>
</dbReference>
<evidence type="ECO:0000256" key="5">
    <source>
        <dbReference type="SAM" id="MobiDB-lite"/>
    </source>
</evidence>
<feature type="region of interest" description="Disordered" evidence="5">
    <location>
        <begin position="201"/>
        <end position="223"/>
    </location>
</feature>
<dbReference type="OrthoDB" id="3213154at2759"/>
<dbReference type="EMBL" id="VXIV02002944">
    <property type="protein sequence ID" value="KAF6021873.1"/>
    <property type="molecule type" value="Genomic_DNA"/>
</dbReference>
<dbReference type="InterPro" id="IPR051965">
    <property type="entry name" value="ChromReg_NeuronalGeneExpr"/>
</dbReference>